<dbReference type="Proteomes" id="UP000318102">
    <property type="component" value="Unassembled WGS sequence"/>
</dbReference>
<feature type="transmembrane region" description="Helical" evidence="3">
    <location>
        <begin position="34"/>
        <end position="52"/>
    </location>
</feature>
<dbReference type="PANTHER" id="PTHR22911:SF137">
    <property type="entry name" value="SOLUTE CARRIER FAMILY 35 MEMBER G2-RELATED"/>
    <property type="match status" value="1"/>
</dbReference>
<keyword evidence="6" id="KW-1185">Reference proteome</keyword>
<evidence type="ECO:0000256" key="2">
    <source>
        <dbReference type="ARBA" id="ARBA00007362"/>
    </source>
</evidence>
<dbReference type="OrthoDB" id="3180815at2"/>
<evidence type="ECO:0000256" key="1">
    <source>
        <dbReference type="ARBA" id="ARBA00004127"/>
    </source>
</evidence>
<feature type="transmembrane region" description="Helical" evidence="3">
    <location>
        <begin position="130"/>
        <end position="151"/>
    </location>
</feature>
<feature type="transmembrane region" description="Helical" evidence="3">
    <location>
        <begin position="97"/>
        <end position="118"/>
    </location>
</feature>
<evidence type="ECO:0000256" key="3">
    <source>
        <dbReference type="SAM" id="Phobius"/>
    </source>
</evidence>
<dbReference type="EMBL" id="VNJK01000001">
    <property type="protein sequence ID" value="TVX92676.1"/>
    <property type="molecule type" value="Genomic_DNA"/>
</dbReference>
<accession>A0A559IYG9</accession>
<keyword evidence="3" id="KW-0812">Transmembrane</keyword>
<evidence type="ECO:0000259" key="4">
    <source>
        <dbReference type="Pfam" id="PF00892"/>
    </source>
</evidence>
<dbReference type="InterPro" id="IPR037185">
    <property type="entry name" value="EmrE-like"/>
</dbReference>
<sequence>MKGIIYVLLGACFYGVLSTFVKLAYGEGFIVNDVVGIQLLVGALILWGLVGGKKLIGSKQAGKASRQPAMNEALFLLVVGSSTGLTGVFYYQSLQYVSASFAILLLFQFTWMGVVLEAITTRKFPAKEKLVALIPLLVGTVIAGGMLSKGVTFHTQGIIYGLLSALTYTIFIFVSGRVATDADSITRTAYMVTGGFIVAAIVVTPTFFFDPSIIFDGLGKYGLILGIMGPVLSTLFFAKGVPLTGAGMASILGAMELPMAIVMSMLVLHEHVSLLQWGGVALIMFGVAWPELVKRRRMRKASTA</sequence>
<comment type="subcellular location">
    <subcellularLocation>
        <location evidence="1">Endomembrane system</location>
        <topology evidence="1">Multi-pass membrane protein</topology>
    </subcellularLocation>
</comment>
<gene>
    <name evidence="5" type="ORF">FPZ44_06220</name>
</gene>
<protein>
    <submittedName>
        <fullName evidence="5">DMT family transporter</fullName>
    </submittedName>
</protein>
<reference evidence="5 6" key="1">
    <citation type="submission" date="2019-07" db="EMBL/GenBank/DDBJ databases">
        <authorList>
            <person name="Kim J."/>
        </authorList>
    </citation>
    <scope>NUCLEOTIDE SEQUENCE [LARGE SCALE GENOMIC DNA]</scope>
    <source>
        <strain evidence="5 6">N4</strain>
    </source>
</reference>
<name>A0A559IYG9_9BACL</name>
<keyword evidence="3" id="KW-0472">Membrane</keyword>
<dbReference type="InterPro" id="IPR000620">
    <property type="entry name" value="EamA_dom"/>
</dbReference>
<evidence type="ECO:0000313" key="6">
    <source>
        <dbReference type="Proteomes" id="UP000318102"/>
    </source>
</evidence>
<feature type="transmembrane region" description="Helical" evidence="3">
    <location>
        <begin position="157"/>
        <end position="176"/>
    </location>
</feature>
<feature type="transmembrane region" description="Helical" evidence="3">
    <location>
        <begin position="73"/>
        <end position="91"/>
    </location>
</feature>
<feature type="transmembrane region" description="Helical" evidence="3">
    <location>
        <begin position="274"/>
        <end position="293"/>
    </location>
</feature>
<organism evidence="5 6">
    <name type="scientific">Paenibacillus agilis</name>
    <dbReference type="NCBI Taxonomy" id="3020863"/>
    <lineage>
        <taxon>Bacteria</taxon>
        <taxon>Bacillati</taxon>
        <taxon>Bacillota</taxon>
        <taxon>Bacilli</taxon>
        <taxon>Bacillales</taxon>
        <taxon>Paenibacillaceae</taxon>
        <taxon>Paenibacillus</taxon>
    </lineage>
</organism>
<keyword evidence="3" id="KW-1133">Transmembrane helix</keyword>
<feature type="transmembrane region" description="Helical" evidence="3">
    <location>
        <begin position="221"/>
        <end position="238"/>
    </location>
</feature>
<evidence type="ECO:0000313" key="5">
    <source>
        <dbReference type="EMBL" id="TVX92676.1"/>
    </source>
</evidence>
<feature type="transmembrane region" description="Helical" evidence="3">
    <location>
        <begin position="188"/>
        <end position="209"/>
    </location>
</feature>
<dbReference type="SUPFAM" id="SSF103481">
    <property type="entry name" value="Multidrug resistance efflux transporter EmrE"/>
    <property type="match status" value="1"/>
</dbReference>
<dbReference type="RefSeq" id="WP_144988367.1">
    <property type="nucleotide sequence ID" value="NZ_VNJK01000001.1"/>
</dbReference>
<feature type="domain" description="EamA" evidence="4">
    <location>
        <begin position="1"/>
        <end position="142"/>
    </location>
</feature>
<comment type="caution">
    <text evidence="5">The sequence shown here is derived from an EMBL/GenBank/DDBJ whole genome shotgun (WGS) entry which is preliminary data.</text>
</comment>
<dbReference type="GO" id="GO:0016020">
    <property type="term" value="C:membrane"/>
    <property type="evidence" value="ECO:0007669"/>
    <property type="project" value="InterPro"/>
</dbReference>
<feature type="transmembrane region" description="Helical" evidence="3">
    <location>
        <begin position="245"/>
        <end position="268"/>
    </location>
</feature>
<feature type="domain" description="EamA" evidence="4">
    <location>
        <begin position="156"/>
        <end position="288"/>
    </location>
</feature>
<dbReference type="AlphaFoldDB" id="A0A559IYG9"/>
<proteinExistence type="inferred from homology"/>
<dbReference type="PANTHER" id="PTHR22911">
    <property type="entry name" value="ACYL-MALONYL CONDENSING ENZYME-RELATED"/>
    <property type="match status" value="1"/>
</dbReference>
<comment type="similarity">
    <text evidence="2">Belongs to the EamA transporter family.</text>
</comment>
<dbReference type="Pfam" id="PF00892">
    <property type="entry name" value="EamA"/>
    <property type="match status" value="2"/>
</dbReference>